<dbReference type="PROSITE" id="PS50237">
    <property type="entry name" value="HECT"/>
    <property type="match status" value="1"/>
</dbReference>
<feature type="compositionally biased region" description="Polar residues" evidence="7">
    <location>
        <begin position="1245"/>
        <end position="1257"/>
    </location>
</feature>
<feature type="compositionally biased region" description="Low complexity" evidence="7">
    <location>
        <begin position="55"/>
        <end position="67"/>
    </location>
</feature>
<dbReference type="InterPro" id="IPR035983">
    <property type="entry name" value="Hect_E3_ubiquitin_ligase"/>
</dbReference>
<feature type="compositionally biased region" description="Basic and acidic residues" evidence="7">
    <location>
        <begin position="168"/>
        <end position="178"/>
    </location>
</feature>
<feature type="compositionally biased region" description="Basic and acidic residues" evidence="7">
    <location>
        <begin position="1113"/>
        <end position="1125"/>
    </location>
</feature>
<evidence type="ECO:0000256" key="1">
    <source>
        <dbReference type="ARBA" id="ARBA00000885"/>
    </source>
</evidence>
<feature type="region of interest" description="Disordered" evidence="7">
    <location>
        <begin position="1087"/>
        <end position="1197"/>
    </location>
</feature>
<proteinExistence type="inferred from homology"/>
<evidence type="ECO:0000259" key="8">
    <source>
        <dbReference type="PROSITE" id="PS50237"/>
    </source>
</evidence>
<name>A0A6A6UEQ7_9PEZI</name>
<dbReference type="Proteomes" id="UP000799302">
    <property type="component" value="Unassembled WGS sequence"/>
</dbReference>
<dbReference type="Gene3D" id="3.30.2160.10">
    <property type="entry name" value="Hect, E3 ligase catalytic domain"/>
    <property type="match status" value="1"/>
</dbReference>
<dbReference type="GO" id="GO:0000209">
    <property type="term" value="P:protein polyubiquitination"/>
    <property type="evidence" value="ECO:0007669"/>
    <property type="project" value="TreeGrafter"/>
</dbReference>
<dbReference type="EMBL" id="MU004234">
    <property type="protein sequence ID" value="KAF2669913.1"/>
    <property type="molecule type" value="Genomic_DNA"/>
</dbReference>
<feature type="compositionally biased region" description="Low complexity" evidence="7">
    <location>
        <begin position="20"/>
        <end position="37"/>
    </location>
</feature>
<feature type="compositionally biased region" description="Acidic residues" evidence="7">
    <location>
        <begin position="1173"/>
        <end position="1185"/>
    </location>
</feature>
<feature type="compositionally biased region" description="Pro residues" evidence="7">
    <location>
        <begin position="38"/>
        <end position="48"/>
    </location>
</feature>
<evidence type="ECO:0000256" key="7">
    <source>
        <dbReference type="SAM" id="MobiDB-lite"/>
    </source>
</evidence>
<accession>A0A6A6UEQ7</accession>
<feature type="compositionally biased region" description="Low complexity" evidence="7">
    <location>
        <begin position="142"/>
        <end position="154"/>
    </location>
</feature>
<keyword evidence="4" id="KW-0808">Transferase</keyword>
<feature type="compositionally biased region" description="Basic and acidic residues" evidence="7">
    <location>
        <begin position="807"/>
        <end position="819"/>
    </location>
</feature>
<feature type="region of interest" description="Disordered" evidence="7">
    <location>
        <begin position="1236"/>
        <end position="1267"/>
    </location>
</feature>
<feature type="compositionally biased region" description="Acidic residues" evidence="7">
    <location>
        <begin position="772"/>
        <end position="806"/>
    </location>
</feature>
<feature type="active site" description="Glycyl thioester intermediate" evidence="6">
    <location>
        <position position="1858"/>
    </location>
</feature>
<dbReference type="PANTHER" id="PTHR45670:SF1">
    <property type="entry name" value="E3 UBIQUITIN-PROTEIN LIGASE HECTD1"/>
    <property type="match status" value="1"/>
</dbReference>
<dbReference type="Gene3D" id="3.30.2410.10">
    <property type="entry name" value="Hect, E3 ligase catalytic domain"/>
    <property type="match status" value="1"/>
</dbReference>
<dbReference type="InterPro" id="IPR057948">
    <property type="entry name" value="TPR_TRIP12_N"/>
</dbReference>
<dbReference type="GO" id="GO:0043161">
    <property type="term" value="P:proteasome-mediated ubiquitin-dependent protein catabolic process"/>
    <property type="evidence" value="ECO:0007669"/>
    <property type="project" value="TreeGrafter"/>
</dbReference>
<feature type="compositionally biased region" description="Polar residues" evidence="7">
    <location>
        <begin position="220"/>
        <end position="229"/>
    </location>
</feature>
<feature type="compositionally biased region" description="Pro residues" evidence="7">
    <location>
        <begin position="727"/>
        <end position="739"/>
    </location>
</feature>
<gene>
    <name evidence="9" type="ORF">BT63DRAFT_423888</name>
</gene>
<dbReference type="SUPFAM" id="SSF48371">
    <property type="entry name" value="ARM repeat"/>
    <property type="match status" value="1"/>
</dbReference>
<comment type="catalytic activity">
    <reaction evidence="1">
        <text>S-ubiquitinyl-[E2 ubiquitin-conjugating enzyme]-L-cysteine + [acceptor protein]-L-lysine = [E2 ubiquitin-conjugating enzyme]-L-cysteine + N(6)-ubiquitinyl-[acceptor protein]-L-lysine.</text>
        <dbReference type="EC" id="2.3.2.26"/>
    </reaction>
</comment>
<dbReference type="InterPro" id="IPR045322">
    <property type="entry name" value="HECTD1/TRIP12-like"/>
</dbReference>
<protein>
    <recommendedName>
        <fullName evidence="3">HECT-type E3 ubiquitin transferase</fullName>
        <ecNumber evidence="3">2.3.2.26</ecNumber>
    </recommendedName>
</protein>
<keyword evidence="10" id="KW-1185">Reference proteome</keyword>
<dbReference type="InterPro" id="IPR000569">
    <property type="entry name" value="HECT_dom"/>
</dbReference>
<dbReference type="SUPFAM" id="SSF56204">
    <property type="entry name" value="Hect, E3 ligase catalytic domain"/>
    <property type="match status" value="1"/>
</dbReference>
<keyword evidence="5 6" id="KW-0833">Ubl conjugation pathway</keyword>
<sequence length="1891" mass="208945">MDKRNSHHLGSVTSPFARVTRSSARNTSAASTNSNSTPNPPPPPPGPPSRKRKASPSADLAAAPPQTTKRKRTKSSSKSEFAPPAPPVEPPKSRRKSRAPIDMSDSHNSSAPSDEPAPSNVPLPESTNSKRKSNRKKGAGEVPASSSSSVLPSRSARKTATVNKSTPSKRENTDKAVPDDVVESEDSVASETDGNQEEGRPRAPPTDEMDQDDDLGRPWATTSGASRFESTMRHIHGAISRTMTELRQILENLRSRDDPTLQRLALEELAQTLLMANEDTLAGHFAPEPYIRELIPLMQANEFGEENPEMMLMACRCIANMMEALPSSTSTIVYGGAVPILCQKLLEIHYIDLAEQALSTLEKISVEFPAVIVREGGLTACLTYLDFFATSTQRTAVTTAANCCRNIAEESFPTVRDVMPILQQVLNSSDQKVLEQGCLCVSRIVESFKYQDARLEELVSEDLLKSIIRLLVPGTTNLIGPKIHTSFLKVLAYTARASSRRSVALIKMDVVDTLYQILTGVSPPSESSEMATKIDKVMIMQALIHRPRDQVFETLNVICELLPNVTNEGLHYLDGLFDAGFPDTEAVSLIRLSKKAGNEKRAELLKECTKELRRFTIILFPTLTDAYSSTVNLSVRQKVLTAQLKMISNIDIEILKEALESVSYSSFLATILSQGDHPSLVTYALQAAEVLLKRLEGIYRYQFYREGVFAEIGKLADRPLKIQPEVIPVPPSHPVPPIDLPESTSPSRDSESGANDTIGDMEMEFHDGHDEDHEEEDDGDEDEDENEEDADENEDQEDENEDDEDEAAHQIIERERDSEPSSDSSSEEEYNANLRRRQSMPDPEDTITNRAKKFMELYDNDEGSIIRTQAAEMLTGLETLTQGISDSFANQDFTSGLTQFKKLATYFSTDALASVTSYELLSSKIVDTLLDVISETSPHSFEARLCFLQAFMGEGTQTKSVSANSASPATPFSMFVHKLQDLLSREEHFEVMTVHHNSYDNGRSNSASMLAKQVRLKLVADESSGFPEHFRTTMVTVHALANVKSIAEFLRNRLTIPDRTAERLARVRREGLPHAFAAYAAAMARGDMNRGDRGSPFPPIPLPGELSSRGMPKRSDRVERSDKSKPPKAPAGSSSRRHGGSSAAPPPAPPSLRRSRRNQASPIPPPELPVPNGEEDEEEPIECADETQISSGVQTPNKEALNEIMDALEDAEAMDTEEEPSAVNMEVEAGKLTARREDGTRVATPVSTQKASRSVSTPKPVPAARPMPSTRALSYATAASSVPQDWHLEFTINGQPISLETTIYRVVHFSQDTNEVSARSLLQNMHTLKFKKVDGPPPADSGNLFSLIQARQVPQEGLPESLSRNPTTASILRLLSLLHGLNSHIDDVVAEDKDAAKLVAEPLSQFVNTKLTAKLNRQLEEPLIVASGCLPTWSEDLARLYPFLFPFETRHLFLQSTSFGFARSMTRWQNDQSSSDSRNGRLREERHFLGRLQRQKVRISRARMLESALKVMDMYGQAAPILEVEFFDEVGTGLGPTLEFYATVSKEFSKKKLRLWRLNDDSEDSEYAFGARGLFPAPMSETFAKSDNGKKTLSLFKIMGKFVARSMLDSRIIDISFSPTFFRVGSSTNAISPSLGAVESVDESLARSLRPLKKAAAQKKSIESDENLSAKEKYTKISEITVSGASVEDLSLDFTLPGYPEIELKTNGSDETVTIENLGEYVDKVMDFTLGIGVRRQLEAFQEGFSTVFPYAAMEAFTPDELVMLFGRVEEDWSLETLMDSIKADHGYNLDSKSVRNLLQVMSELSAIDRRDFLQFVTGSPKLPIGGFKCLTPMFTVVCKPSEAPYSSDDYLPSVMTCVNYLKLPDYTDLDVMRKKLGVAMKEGQGAFHLS</sequence>
<reference evidence="9" key="1">
    <citation type="journal article" date="2020" name="Stud. Mycol.">
        <title>101 Dothideomycetes genomes: a test case for predicting lifestyles and emergence of pathogens.</title>
        <authorList>
            <person name="Haridas S."/>
            <person name="Albert R."/>
            <person name="Binder M."/>
            <person name="Bloem J."/>
            <person name="Labutti K."/>
            <person name="Salamov A."/>
            <person name="Andreopoulos B."/>
            <person name="Baker S."/>
            <person name="Barry K."/>
            <person name="Bills G."/>
            <person name="Bluhm B."/>
            <person name="Cannon C."/>
            <person name="Castanera R."/>
            <person name="Culley D."/>
            <person name="Daum C."/>
            <person name="Ezra D."/>
            <person name="Gonzalez J."/>
            <person name="Henrissat B."/>
            <person name="Kuo A."/>
            <person name="Liang C."/>
            <person name="Lipzen A."/>
            <person name="Lutzoni F."/>
            <person name="Magnuson J."/>
            <person name="Mondo S."/>
            <person name="Nolan M."/>
            <person name="Ohm R."/>
            <person name="Pangilinan J."/>
            <person name="Park H.-J."/>
            <person name="Ramirez L."/>
            <person name="Alfaro M."/>
            <person name="Sun H."/>
            <person name="Tritt A."/>
            <person name="Yoshinaga Y."/>
            <person name="Zwiers L.-H."/>
            <person name="Turgeon B."/>
            <person name="Goodwin S."/>
            <person name="Spatafora J."/>
            <person name="Crous P."/>
            <person name="Grigoriev I."/>
        </authorList>
    </citation>
    <scope>NUCLEOTIDE SEQUENCE</scope>
    <source>
        <strain evidence="9">CBS 115976</strain>
    </source>
</reference>
<feature type="region of interest" description="Disordered" evidence="7">
    <location>
        <begin position="1"/>
        <end position="229"/>
    </location>
</feature>
<dbReference type="Pfam" id="PF00632">
    <property type="entry name" value="HECT"/>
    <property type="match status" value="1"/>
</dbReference>
<feature type="domain" description="HECT" evidence="8">
    <location>
        <begin position="1535"/>
        <end position="1891"/>
    </location>
</feature>
<evidence type="ECO:0000313" key="10">
    <source>
        <dbReference type="Proteomes" id="UP000799302"/>
    </source>
</evidence>
<dbReference type="OrthoDB" id="423283at2759"/>
<dbReference type="Gene3D" id="3.90.1750.10">
    <property type="entry name" value="Hect, E3 ligase catalytic domains"/>
    <property type="match status" value="1"/>
</dbReference>
<evidence type="ECO:0000256" key="6">
    <source>
        <dbReference type="PROSITE-ProRule" id="PRU00104"/>
    </source>
</evidence>
<dbReference type="InterPro" id="IPR011989">
    <property type="entry name" value="ARM-like"/>
</dbReference>
<dbReference type="CDD" id="cd00078">
    <property type="entry name" value="HECTc"/>
    <property type="match status" value="1"/>
</dbReference>
<evidence type="ECO:0000313" key="9">
    <source>
        <dbReference type="EMBL" id="KAF2669913.1"/>
    </source>
</evidence>
<evidence type="ECO:0000256" key="5">
    <source>
        <dbReference type="ARBA" id="ARBA00022786"/>
    </source>
</evidence>
<feature type="compositionally biased region" description="Polar residues" evidence="7">
    <location>
        <begin position="1187"/>
        <end position="1197"/>
    </location>
</feature>
<dbReference type="GO" id="GO:0061630">
    <property type="term" value="F:ubiquitin protein ligase activity"/>
    <property type="evidence" value="ECO:0007669"/>
    <property type="project" value="UniProtKB-EC"/>
</dbReference>
<feature type="region of interest" description="Disordered" evidence="7">
    <location>
        <begin position="726"/>
        <end position="846"/>
    </location>
</feature>
<dbReference type="GO" id="GO:0016607">
    <property type="term" value="C:nuclear speck"/>
    <property type="evidence" value="ECO:0007669"/>
    <property type="project" value="TreeGrafter"/>
</dbReference>
<evidence type="ECO:0000256" key="4">
    <source>
        <dbReference type="ARBA" id="ARBA00022679"/>
    </source>
</evidence>
<dbReference type="InterPro" id="IPR016024">
    <property type="entry name" value="ARM-type_fold"/>
</dbReference>
<feature type="compositionally biased region" description="Polar residues" evidence="7">
    <location>
        <begin position="742"/>
        <end position="755"/>
    </location>
</feature>
<dbReference type="SMART" id="SM00119">
    <property type="entry name" value="HECTc"/>
    <property type="match status" value="1"/>
</dbReference>
<dbReference type="EC" id="2.3.2.26" evidence="3"/>
<dbReference type="Gene3D" id="1.25.10.10">
    <property type="entry name" value="Leucine-rich Repeat Variant"/>
    <property type="match status" value="1"/>
</dbReference>
<dbReference type="Pfam" id="PF25579">
    <property type="entry name" value="TPR_TRIP12_N"/>
    <property type="match status" value="1"/>
</dbReference>
<comment type="similarity">
    <text evidence="2">Belongs to the UPL family. K-HECT subfamily.</text>
</comment>
<organism evidence="9 10">
    <name type="scientific">Microthyrium microscopicum</name>
    <dbReference type="NCBI Taxonomy" id="703497"/>
    <lineage>
        <taxon>Eukaryota</taxon>
        <taxon>Fungi</taxon>
        <taxon>Dikarya</taxon>
        <taxon>Ascomycota</taxon>
        <taxon>Pezizomycotina</taxon>
        <taxon>Dothideomycetes</taxon>
        <taxon>Dothideomycetes incertae sedis</taxon>
        <taxon>Microthyriales</taxon>
        <taxon>Microthyriaceae</taxon>
        <taxon>Microthyrium</taxon>
    </lineage>
</organism>
<evidence type="ECO:0000256" key="3">
    <source>
        <dbReference type="ARBA" id="ARBA00012485"/>
    </source>
</evidence>
<dbReference type="PANTHER" id="PTHR45670">
    <property type="entry name" value="E3 UBIQUITIN-PROTEIN LIGASE TRIP12"/>
    <property type="match status" value="1"/>
</dbReference>
<evidence type="ECO:0000256" key="2">
    <source>
        <dbReference type="ARBA" id="ARBA00006331"/>
    </source>
</evidence>